<dbReference type="InterPro" id="IPR002347">
    <property type="entry name" value="SDR_fam"/>
</dbReference>
<evidence type="ECO:0000256" key="2">
    <source>
        <dbReference type="ARBA" id="ARBA00004760"/>
    </source>
</evidence>
<dbReference type="STRING" id="857566.A0A1E3PIS8"/>
<keyword evidence="16" id="KW-0472">Membrane</keyword>
<evidence type="ECO:0000256" key="15">
    <source>
        <dbReference type="ARBA" id="ARBA00048930"/>
    </source>
</evidence>
<dbReference type="EMBL" id="KV454410">
    <property type="protein sequence ID" value="ODQ65315.1"/>
    <property type="molecule type" value="Genomic_DNA"/>
</dbReference>
<keyword evidence="16" id="KW-0812">Transmembrane</keyword>
<evidence type="ECO:0000256" key="10">
    <source>
        <dbReference type="ARBA" id="ARBA00026112"/>
    </source>
</evidence>
<comment type="catalytic activity">
    <reaction evidence="15">
        <text>sphinganine + NADP(+) = 3-oxosphinganine + NADPH + H(+)</text>
        <dbReference type="Rhea" id="RHEA:22640"/>
        <dbReference type="ChEBI" id="CHEBI:15378"/>
        <dbReference type="ChEBI" id="CHEBI:57783"/>
        <dbReference type="ChEBI" id="CHEBI:57817"/>
        <dbReference type="ChEBI" id="CHEBI:58299"/>
        <dbReference type="ChEBI" id="CHEBI:58349"/>
        <dbReference type="EC" id="1.1.1.102"/>
    </reaction>
    <physiologicalReaction direction="right-to-left" evidence="15">
        <dbReference type="Rhea" id="RHEA:22642"/>
    </physiologicalReaction>
</comment>
<gene>
    <name evidence="17" type="ORF">NADFUDRAFT_51908</name>
</gene>
<dbReference type="InterPro" id="IPR036291">
    <property type="entry name" value="NAD(P)-bd_dom_sf"/>
</dbReference>
<keyword evidence="18" id="KW-1185">Reference proteome</keyword>
<proteinExistence type="inferred from homology"/>
<dbReference type="OrthoDB" id="10267115at2759"/>
<dbReference type="Pfam" id="PF00106">
    <property type="entry name" value="adh_short"/>
    <property type="match status" value="1"/>
</dbReference>
<evidence type="ECO:0000256" key="1">
    <source>
        <dbReference type="ARBA" id="ARBA00004240"/>
    </source>
</evidence>
<dbReference type="PANTHER" id="PTHR43550">
    <property type="entry name" value="3-KETODIHYDROSPHINGOSINE REDUCTASE"/>
    <property type="match status" value="1"/>
</dbReference>
<dbReference type="Gene3D" id="3.40.50.720">
    <property type="entry name" value="NAD(P)-binding Rossmann-like Domain"/>
    <property type="match status" value="1"/>
</dbReference>
<dbReference type="CDD" id="cd08939">
    <property type="entry name" value="KDSR-like_SDR_c"/>
    <property type="match status" value="1"/>
</dbReference>
<dbReference type="InterPro" id="IPR045022">
    <property type="entry name" value="KDSR-like"/>
</dbReference>
<dbReference type="GO" id="GO:0006666">
    <property type="term" value="P:3-keto-sphinganine metabolic process"/>
    <property type="evidence" value="ECO:0007669"/>
    <property type="project" value="InterPro"/>
</dbReference>
<accession>A0A1E3PIS8</accession>
<evidence type="ECO:0000256" key="8">
    <source>
        <dbReference type="ARBA" id="ARBA00023002"/>
    </source>
</evidence>
<protein>
    <recommendedName>
        <fullName evidence="11">3-ketodihydrosphingosine reductase TSC10</fullName>
        <ecNumber evidence="10">1.1.1.102</ecNumber>
    </recommendedName>
    <alternativeName>
        <fullName evidence="13">3-dehydrosphinganine reductase</fullName>
    </alternativeName>
    <alternativeName>
        <fullName evidence="12">KDS reductase</fullName>
    </alternativeName>
</protein>
<dbReference type="SUPFAM" id="SSF51735">
    <property type="entry name" value="NAD(P)-binding Rossmann-fold domains"/>
    <property type="match status" value="1"/>
</dbReference>
<feature type="transmembrane region" description="Helical" evidence="16">
    <location>
        <begin position="146"/>
        <end position="165"/>
    </location>
</feature>
<dbReference type="AlphaFoldDB" id="A0A1E3PIS8"/>
<dbReference type="GO" id="GO:0030148">
    <property type="term" value="P:sphingolipid biosynthetic process"/>
    <property type="evidence" value="ECO:0007669"/>
    <property type="project" value="InterPro"/>
</dbReference>
<dbReference type="GO" id="GO:0005789">
    <property type="term" value="C:endoplasmic reticulum membrane"/>
    <property type="evidence" value="ECO:0007669"/>
    <property type="project" value="TreeGrafter"/>
</dbReference>
<keyword evidence="8" id="KW-0560">Oxidoreductase</keyword>
<evidence type="ECO:0000256" key="16">
    <source>
        <dbReference type="SAM" id="Phobius"/>
    </source>
</evidence>
<evidence type="ECO:0000256" key="4">
    <source>
        <dbReference type="ARBA" id="ARBA00006484"/>
    </source>
</evidence>
<evidence type="ECO:0000256" key="7">
    <source>
        <dbReference type="ARBA" id="ARBA00022919"/>
    </source>
</evidence>
<dbReference type="PANTHER" id="PTHR43550:SF3">
    <property type="entry name" value="3-KETODIHYDROSPHINGOSINE REDUCTASE"/>
    <property type="match status" value="1"/>
</dbReference>
<dbReference type="GO" id="GO:0047560">
    <property type="term" value="F:3-dehydrosphinganine reductase activity"/>
    <property type="evidence" value="ECO:0007669"/>
    <property type="project" value="UniProtKB-EC"/>
</dbReference>
<evidence type="ECO:0000256" key="5">
    <source>
        <dbReference type="ARBA" id="ARBA00022824"/>
    </source>
</evidence>
<comment type="subcellular location">
    <subcellularLocation>
        <location evidence="1">Endoplasmic reticulum</location>
    </subcellularLocation>
</comment>
<feature type="transmembrane region" description="Helical" evidence="16">
    <location>
        <begin position="267"/>
        <end position="287"/>
    </location>
</feature>
<dbReference type="Proteomes" id="UP000095009">
    <property type="component" value="Unassembled WGS sequence"/>
</dbReference>
<comment type="similarity">
    <text evidence="4">Belongs to the short-chain dehydrogenases/reductases (SDR) family.</text>
</comment>
<dbReference type="UniPathway" id="UPA00222"/>
<dbReference type="EC" id="1.1.1.102" evidence="10"/>
<keyword evidence="16" id="KW-1133">Transmembrane helix</keyword>
<comment type="pathway">
    <text evidence="2">Lipid metabolism; sphingolipid metabolism.</text>
</comment>
<keyword evidence="7" id="KW-0746">Sphingolipid metabolism</keyword>
<evidence type="ECO:0000256" key="11">
    <source>
        <dbReference type="ARBA" id="ARBA00026241"/>
    </source>
</evidence>
<organism evidence="17 18">
    <name type="scientific">Nadsonia fulvescens var. elongata DSM 6958</name>
    <dbReference type="NCBI Taxonomy" id="857566"/>
    <lineage>
        <taxon>Eukaryota</taxon>
        <taxon>Fungi</taxon>
        <taxon>Dikarya</taxon>
        <taxon>Ascomycota</taxon>
        <taxon>Saccharomycotina</taxon>
        <taxon>Dipodascomycetes</taxon>
        <taxon>Dipodascales</taxon>
        <taxon>Dipodascales incertae sedis</taxon>
        <taxon>Nadsonia</taxon>
    </lineage>
</organism>
<evidence type="ECO:0000256" key="14">
    <source>
        <dbReference type="ARBA" id="ARBA00044737"/>
    </source>
</evidence>
<name>A0A1E3PIS8_9ASCO</name>
<evidence type="ECO:0000256" key="12">
    <source>
        <dbReference type="ARBA" id="ARBA00029797"/>
    </source>
</evidence>
<keyword evidence="5" id="KW-0256">Endoplasmic reticulum</keyword>
<evidence type="ECO:0000313" key="18">
    <source>
        <dbReference type="Proteomes" id="UP000095009"/>
    </source>
</evidence>
<evidence type="ECO:0000256" key="6">
    <source>
        <dbReference type="ARBA" id="ARBA00022857"/>
    </source>
</evidence>
<comment type="function">
    <text evidence="14">Catalyzes the reduction of 3'-oxosphinganine (3-ketodihydrosphingosine/KDS) to sphinganine (dihydrosphingosine/DHS), the second step of de novo sphingolipid biosynthesis.</text>
</comment>
<evidence type="ECO:0000256" key="9">
    <source>
        <dbReference type="ARBA" id="ARBA00023098"/>
    </source>
</evidence>
<keyword evidence="6" id="KW-0521">NADP</keyword>
<evidence type="ECO:0000313" key="17">
    <source>
        <dbReference type="EMBL" id="ODQ65315.1"/>
    </source>
</evidence>
<evidence type="ECO:0000256" key="3">
    <source>
        <dbReference type="ARBA" id="ARBA00004991"/>
    </source>
</evidence>
<dbReference type="PRINTS" id="PR00081">
    <property type="entry name" value="GDHRDH"/>
</dbReference>
<reference evidence="17 18" key="1">
    <citation type="journal article" date="2016" name="Proc. Natl. Acad. Sci. U.S.A.">
        <title>Comparative genomics of biotechnologically important yeasts.</title>
        <authorList>
            <person name="Riley R."/>
            <person name="Haridas S."/>
            <person name="Wolfe K.H."/>
            <person name="Lopes M.R."/>
            <person name="Hittinger C.T."/>
            <person name="Goeker M."/>
            <person name="Salamov A.A."/>
            <person name="Wisecaver J.H."/>
            <person name="Long T.M."/>
            <person name="Calvey C.H."/>
            <person name="Aerts A.L."/>
            <person name="Barry K.W."/>
            <person name="Choi C."/>
            <person name="Clum A."/>
            <person name="Coughlan A.Y."/>
            <person name="Deshpande S."/>
            <person name="Douglass A.P."/>
            <person name="Hanson S.J."/>
            <person name="Klenk H.-P."/>
            <person name="LaButti K.M."/>
            <person name="Lapidus A."/>
            <person name="Lindquist E.A."/>
            <person name="Lipzen A.M."/>
            <person name="Meier-Kolthoff J.P."/>
            <person name="Ohm R.A."/>
            <person name="Otillar R.P."/>
            <person name="Pangilinan J.L."/>
            <person name="Peng Y."/>
            <person name="Rokas A."/>
            <person name="Rosa C.A."/>
            <person name="Scheuner C."/>
            <person name="Sibirny A.A."/>
            <person name="Slot J.C."/>
            <person name="Stielow J.B."/>
            <person name="Sun H."/>
            <person name="Kurtzman C.P."/>
            <person name="Blackwell M."/>
            <person name="Grigoriev I.V."/>
            <person name="Jeffries T.W."/>
        </authorList>
    </citation>
    <scope>NUCLEOTIDE SEQUENCE [LARGE SCALE GENOMIC DNA]</scope>
    <source>
        <strain evidence="17 18">DSM 6958</strain>
    </source>
</reference>
<comment type="pathway">
    <text evidence="3">Sphingolipid metabolism.</text>
</comment>
<keyword evidence="9" id="KW-0443">Lipid metabolism</keyword>
<sequence length="303" mass="33709">MFSNYFPVENKLAVISGGSQGVGAAIAKALFARGAHVVVVARNVSKLQETVNEMESVRQNADQKAYFIQADLAIAEDSTRVFQELHSEPDIVMCCAGGSFPGLLIDQTTEDLKKGVDMNYMTALYFGHAALKAMARAKNTDTSSRHIMFFSSVVAFFPFIGYGQYAPLKAAVRSLADIMRHECIPYNIKVECIFPGNTLSEGYLIEEETKPAITKIIEGPSSAITSDECAKLILNKLDRGYEMITTDFIGWVLNTLSLGASPRTYNLFQTIVAIMIVIFGPVWNFFVNRDIQNYYKRNPYKRD</sequence>
<evidence type="ECO:0000256" key="13">
    <source>
        <dbReference type="ARBA" id="ARBA00032891"/>
    </source>
</evidence>